<keyword evidence="2" id="KW-0444">Lipid biosynthesis</keyword>
<dbReference type="HAMAP" id="MF_01395">
    <property type="entry name" value="AcetylCoA_CT_beta"/>
    <property type="match status" value="1"/>
</dbReference>
<dbReference type="InterPro" id="IPR029045">
    <property type="entry name" value="ClpP/crotonase-like_dom_sf"/>
</dbReference>
<keyword evidence="3" id="KW-0808">Transferase</keyword>
<dbReference type="GO" id="GO:2001295">
    <property type="term" value="P:malonyl-CoA biosynthetic process"/>
    <property type="evidence" value="ECO:0007669"/>
    <property type="project" value="TreeGrafter"/>
</dbReference>
<dbReference type="GO" id="GO:0006633">
    <property type="term" value="P:fatty acid biosynthetic process"/>
    <property type="evidence" value="ECO:0007669"/>
    <property type="project" value="UniProtKB-KW"/>
</dbReference>
<dbReference type="InterPro" id="IPR000438">
    <property type="entry name" value="Acetyl_CoA_COase_Trfase_b_su"/>
</dbReference>
<keyword evidence="7" id="KW-0276">Fatty acid metabolism</keyword>
<evidence type="ECO:0000313" key="13">
    <source>
        <dbReference type="EMBL" id="SVA04651.1"/>
    </source>
</evidence>
<keyword evidence="4" id="KW-0479">Metal-binding</keyword>
<dbReference type="Pfam" id="PF01039">
    <property type="entry name" value="Carboxyl_trans"/>
    <property type="match status" value="1"/>
</dbReference>
<evidence type="ECO:0000256" key="1">
    <source>
        <dbReference type="ARBA" id="ARBA00004496"/>
    </source>
</evidence>
<dbReference type="PRINTS" id="PR01070">
    <property type="entry name" value="ACCCTRFRASEB"/>
</dbReference>
<dbReference type="GO" id="GO:0009317">
    <property type="term" value="C:acetyl-CoA carboxylase complex"/>
    <property type="evidence" value="ECO:0007669"/>
    <property type="project" value="InterPro"/>
</dbReference>
<feature type="domain" description="CoA carboxyltransferase N-terminal" evidence="12">
    <location>
        <begin position="23"/>
        <end position="278"/>
    </location>
</feature>
<dbReference type="GO" id="GO:0016740">
    <property type="term" value="F:transferase activity"/>
    <property type="evidence" value="ECO:0007669"/>
    <property type="project" value="UniProtKB-KW"/>
</dbReference>
<keyword evidence="11" id="KW-0275">Fatty acid biosynthesis</keyword>
<evidence type="ECO:0000256" key="8">
    <source>
        <dbReference type="ARBA" id="ARBA00022833"/>
    </source>
</evidence>
<evidence type="ECO:0000256" key="10">
    <source>
        <dbReference type="ARBA" id="ARBA00023098"/>
    </source>
</evidence>
<accession>A0A381SMT5</accession>
<dbReference type="SUPFAM" id="SSF52096">
    <property type="entry name" value="ClpP/crotonase"/>
    <property type="match status" value="1"/>
</dbReference>
<dbReference type="PANTHER" id="PTHR42995">
    <property type="entry name" value="ACETYL-COENZYME A CARBOXYLASE CARBOXYL TRANSFERASE SUBUNIT BETA, CHLOROPLASTIC"/>
    <property type="match status" value="1"/>
</dbReference>
<dbReference type="PANTHER" id="PTHR42995:SF5">
    <property type="entry name" value="ACETYL-COENZYME A CARBOXYLASE CARBOXYL TRANSFERASE SUBUNIT BETA, CHLOROPLASTIC"/>
    <property type="match status" value="1"/>
</dbReference>
<evidence type="ECO:0000256" key="3">
    <source>
        <dbReference type="ARBA" id="ARBA00022679"/>
    </source>
</evidence>
<gene>
    <name evidence="13" type="ORF">METZ01_LOCUS57505</name>
</gene>
<dbReference type="GO" id="GO:0008270">
    <property type="term" value="F:zinc ion binding"/>
    <property type="evidence" value="ECO:0007669"/>
    <property type="project" value="UniProtKB-KW"/>
</dbReference>
<evidence type="ECO:0000256" key="6">
    <source>
        <dbReference type="ARBA" id="ARBA00022771"/>
    </source>
</evidence>
<dbReference type="AlphaFoldDB" id="A0A381SMT5"/>
<dbReference type="NCBIfam" id="TIGR00515">
    <property type="entry name" value="accD"/>
    <property type="match status" value="1"/>
</dbReference>
<keyword evidence="8" id="KW-0862">Zinc</keyword>
<keyword evidence="10" id="KW-0443">Lipid metabolism</keyword>
<reference evidence="13" key="1">
    <citation type="submission" date="2018-05" db="EMBL/GenBank/DDBJ databases">
        <authorList>
            <person name="Lanie J.A."/>
            <person name="Ng W.-L."/>
            <person name="Kazmierczak K.M."/>
            <person name="Andrzejewski T.M."/>
            <person name="Davidsen T.M."/>
            <person name="Wayne K.J."/>
            <person name="Tettelin H."/>
            <person name="Glass J.I."/>
            <person name="Rusch D."/>
            <person name="Podicherti R."/>
            <person name="Tsui H.-C.T."/>
            <person name="Winkler M.E."/>
        </authorList>
    </citation>
    <scope>NUCLEOTIDE SEQUENCE</scope>
</reference>
<evidence type="ECO:0000256" key="4">
    <source>
        <dbReference type="ARBA" id="ARBA00022723"/>
    </source>
</evidence>
<keyword evidence="5" id="KW-0547">Nucleotide-binding</keyword>
<sequence>MAWFKRKDEKLKEGEKKSMPDGLWEKCSSCSEILYKPELEKTYNVCRHCGHHFRVTPEVYLDLLLDGNSHEELFSNVQSLDPMKFKAKKKYRNQLKDAVSMTGKKEAIQCYSGNINDFEVILGIMNFQFIGGSIGSVVGEKVSRSIRYASEQKCPFILICSSGGARMQEGAISLMQMAKTSTHLAKFLEEGGLYIPILTDPTTGGVTASFGMLGDIILAEPGALIGFAGPRVIKQTIGKDLPSGFQRSEFLLKKGFLDHIITREEMKETLTNIIGMLE</sequence>
<dbReference type="Pfam" id="PF17848">
    <property type="entry name" value="Zn_ribbon_ACC"/>
    <property type="match status" value="1"/>
</dbReference>
<name>A0A381SMT5_9ZZZZ</name>
<dbReference type="GO" id="GO:0003989">
    <property type="term" value="F:acetyl-CoA carboxylase activity"/>
    <property type="evidence" value="ECO:0007669"/>
    <property type="project" value="InterPro"/>
</dbReference>
<comment type="subcellular location">
    <subcellularLocation>
        <location evidence="1">Cytoplasm</location>
    </subcellularLocation>
</comment>
<keyword evidence="6" id="KW-0863">Zinc-finger</keyword>
<dbReference type="InterPro" id="IPR041010">
    <property type="entry name" value="Znf-ACC"/>
</dbReference>
<dbReference type="Gene3D" id="3.90.226.10">
    <property type="entry name" value="2-enoyl-CoA Hydratase, Chain A, domain 1"/>
    <property type="match status" value="1"/>
</dbReference>
<dbReference type="InterPro" id="IPR011762">
    <property type="entry name" value="COA_CT_N"/>
</dbReference>
<evidence type="ECO:0000256" key="7">
    <source>
        <dbReference type="ARBA" id="ARBA00022832"/>
    </source>
</evidence>
<keyword evidence="9" id="KW-0067">ATP-binding</keyword>
<evidence type="ECO:0000259" key="12">
    <source>
        <dbReference type="PROSITE" id="PS50980"/>
    </source>
</evidence>
<dbReference type="InterPro" id="IPR034733">
    <property type="entry name" value="AcCoA_carboxyl_beta"/>
</dbReference>
<organism evidence="13">
    <name type="scientific">marine metagenome</name>
    <dbReference type="NCBI Taxonomy" id="408172"/>
    <lineage>
        <taxon>unclassified sequences</taxon>
        <taxon>metagenomes</taxon>
        <taxon>ecological metagenomes</taxon>
    </lineage>
</organism>
<evidence type="ECO:0000256" key="9">
    <source>
        <dbReference type="ARBA" id="ARBA00022840"/>
    </source>
</evidence>
<proteinExistence type="inferred from homology"/>
<evidence type="ECO:0000256" key="11">
    <source>
        <dbReference type="ARBA" id="ARBA00023160"/>
    </source>
</evidence>
<protein>
    <recommendedName>
        <fullName evidence="12">CoA carboxyltransferase N-terminal domain-containing protein</fullName>
    </recommendedName>
</protein>
<dbReference type="EMBL" id="UINC01003249">
    <property type="protein sequence ID" value="SVA04651.1"/>
    <property type="molecule type" value="Genomic_DNA"/>
</dbReference>
<evidence type="ECO:0000256" key="2">
    <source>
        <dbReference type="ARBA" id="ARBA00022516"/>
    </source>
</evidence>
<dbReference type="PROSITE" id="PS50980">
    <property type="entry name" value="COA_CT_NTER"/>
    <property type="match status" value="1"/>
</dbReference>
<evidence type="ECO:0000256" key="5">
    <source>
        <dbReference type="ARBA" id="ARBA00022741"/>
    </source>
</evidence>
<dbReference type="GO" id="GO:0005524">
    <property type="term" value="F:ATP binding"/>
    <property type="evidence" value="ECO:0007669"/>
    <property type="project" value="UniProtKB-KW"/>
</dbReference>